<evidence type="ECO:0008006" key="5">
    <source>
        <dbReference type="Google" id="ProtNLM"/>
    </source>
</evidence>
<keyword evidence="2" id="KW-1133">Transmembrane helix</keyword>
<keyword evidence="2" id="KW-0472">Membrane</keyword>
<organism evidence="3 4">
    <name type="scientific">Svornostia abyssi</name>
    <dbReference type="NCBI Taxonomy" id="2898438"/>
    <lineage>
        <taxon>Bacteria</taxon>
        <taxon>Bacillati</taxon>
        <taxon>Actinomycetota</taxon>
        <taxon>Thermoleophilia</taxon>
        <taxon>Solirubrobacterales</taxon>
        <taxon>Baekduiaceae</taxon>
        <taxon>Svornostia</taxon>
    </lineage>
</organism>
<dbReference type="Proteomes" id="UP001058860">
    <property type="component" value="Chromosome"/>
</dbReference>
<feature type="transmembrane region" description="Helical" evidence="2">
    <location>
        <begin position="35"/>
        <end position="57"/>
    </location>
</feature>
<dbReference type="RefSeq" id="WP_353866392.1">
    <property type="nucleotide sequence ID" value="NZ_CP088295.1"/>
</dbReference>
<name>A0ABY5PMN4_9ACTN</name>
<protein>
    <recommendedName>
        <fullName evidence="5">DUF202 domain-containing protein</fullName>
    </recommendedName>
</protein>
<evidence type="ECO:0000313" key="4">
    <source>
        <dbReference type="Proteomes" id="UP001058860"/>
    </source>
</evidence>
<feature type="transmembrane region" description="Helical" evidence="2">
    <location>
        <begin position="102"/>
        <end position="121"/>
    </location>
</feature>
<evidence type="ECO:0000313" key="3">
    <source>
        <dbReference type="EMBL" id="UUY05954.1"/>
    </source>
</evidence>
<gene>
    <name evidence="3" type="ORF">LRS13_10685</name>
</gene>
<reference evidence="4" key="1">
    <citation type="submission" date="2021-11" db="EMBL/GenBank/DDBJ databases">
        <title>Cultivation dependent microbiological survey of springs from the worlds oldest radium mine currently devoted to the extraction of radon-saturated water.</title>
        <authorList>
            <person name="Kapinusova G."/>
            <person name="Smrhova T."/>
            <person name="Strejcek M."/>
            <person name="Suman J."/>
            <person name="Jani K."/>
            <person name="Pajer P."/>
            <person name="Uhlik O."/>
        </authorList>
    </citation>
    <scope>NUCLEOTIDE SEQUENCE [LARGE SCALE GENOMIC DNA]</scope>
    <source>
        <strain evidence="4">J379</strain>
    </source>
</reference>
<keyword evidence="2" id="KW-0812">Transmembrane</keyword>
<sequence length="122" mass="12594">MGRRARNRTDAEPRAKAKAPRPKATDALTPARKVIAAYLGAAGFIGVLTLLGIATIAGTFGPILVFLVVLGVSVAVQRAVAARIEGIELSDDDRVMRMLATGVLITAVVLALISAVVSLFAG</sequence>
<dbReference type="EMBL" id="CP088295">
    <property type="protein sequence ID" value="UUY05954.1"/>
    <property type="molecule type" value="Genomic_DNA"/>
</dbReference>
<accession>A0ABY5PMN4</accession>
<evidence type="ECO:0000256" key="1">
    <source>
        <dbReference type="SAM" id="MobiDB-lite"/>
    </source>
</evidence>
<proteinExistence type="predicted"/>
<evidence type="ECO:0000256" key="2">
    <source>
        <dbReference type="SAM" id="Phobius"/>
    </source>
</evidence>
<feature type="region of interest" description="Disordered" evidence="1">
    <location>
        <begin position="1"/>
        <end position="26"/>
    </location>
</feature>
<feature type="transmembrane region" description="Helical" evidence="2">
    <location>
        <begin position="63"/>
        <end position="81"/>
    </location>
</feature>
<keyword evidence="4" id="KW-1185">Reference proteome</keyword>